<dbReference type="InterPro" id="IPR000612">
    <property type="entry name" value="PMP3"/>
</dbReference>
<dbReference type="PANTHER" id="PTHR21659">
    <property type="entry name" value="HYDROPHOBIC PROTEIN RCI2 LOW TEMPERATURE AND SALT RESPONSIVE PROTEIN LTI6 -RELATED"/>
    <property type="match status" value="1"/>
</dbReference>
<accession>A0A7R9PXX8</accession>
<dbReference type="EMBL" id="OC856879">
    <property type="protein sequence ID" value="CAD7624412.1"/>
    <property type="molecule type" value="Genomic_DNA"/>
</dbReference>
<protein>
    <recommendedName>
        <fullName evidence="9">Plasma membrane proteolipid 3</fullName>
    </recommendedName>
</protein>
<reference evidence="7" key="1">
    <citation type="submission" date="2020-11" db="EMBL/GenBank/DDBJ databases">
        <authorList>
            <person name="Tran Van P."/>
        </authorList>
    </citation>
    <scope>NUCLEOTIDE SEQUENCE</scope>
</reference>
<gene>
    <name evidence="7" type="ORF">OSB1V03_LOCUS4857</name>
</gene>
<dbReference type="PROSITE" id="PS01309">
    <property type="entry name" value="UPF0057"/>
    <property type="match status" value="1"/>
</dbReference>
<sequence>MCMFIKVVFAVILPPVAVLLDRGCNLDFVLNLILTCIAWFPGIIHALFVICRKNAEQQHIHHIHTTREIIVTTEPQMMANASQAVVYTAVPPHQPPPPYDFHAKPSAPPYSS</sequence>
<evidence type="ECO:0000313" key="8">
    <source>
        <dbReference type="Proteomes" id="UP000759131"/>
    </source>
</evidence>
<keyword evidence="8" id="KW-1185">Reference proteome</keyword>
<keyword evidence="4 6" id="KW-1133">Transmembrane helix</keyword>
<evidence type="ECO:0000256" key="2">
    <source>
        <dbReference type="ARBA" id="ARBA00009530"/>
    </source>
</evidence>
<name>A0A7R9PXX8_9ACAR</name>
<comment type="similarity">
    <text evidence="2">Belongs to the UPF0057 (PMP3) family.</text>
</comment>
<evidence type="ECO:0000256" key="6">
    <source>
        <dbReference type="SAM" id="Phobius"/>
    </source>
</evidence>
<evidence type="ECO:0000313" key="7">
    <source>
        <dbReference type="EMBL" id="CAD7624412.1"/>
    </source>
</evidence>
<dbReference type="EMBL" id="CAJPIZ010002304">
    <property type="protein sequence ID" value="CAG2104842.1"/>
    <property type="molecule type" value="Genomic_DNA"/>
</dbReference>
<comment type="subcellular location">
    <subcellularLocation>
        <location evidence="1">Membrane</location>
    </subcellularLocation>
</comment>
<organism evidence="7">
    <name type="scientific">Medioppia subpectinata</name>
    <dbReference type="NCBI Taxonomy" id="1979941"/>
    <lineage>
        <taxon>Eukaryota</taxon>
        <taxon>Metazoa</taxon>
        <taxon>Ecdysozoa</taxon>
        <taxon>Arthropoda</taxon>
        <taxon>Chelicerata</taxon>
        <taxon>Arachnida</taxon>
        <taxon>Acari</taxon>
        <taxon>Acariformes</taxon>
        <taxon>Sarcoptiformes</taxon>
        <taxon>Oribatida</taxon>
        <taxon>Brachypylina</taxon>
        <taxon>Oppioidea</taxon>
        <taxon>Oppiidae</taxon>
        <taxon>Medioppia</taxon>
    </lineage>
</organism>
<evidence type="ECO:0000256" key="4">
    <source>
        <dbReference type="ARBA" id="ARBA00022989"/>
    </source>
</evidence>
<dbReference type="Proteomes" id="UP000759131">
    <property type="component" value="Unassembled WGS sequence"/>
</dbReference>
<evidence type="ECO:0008006" key="9">
    <source>
        <dbReference type="Google" id="ProtNLM"/>
    </source>
</evidence>
<dbReference type="AlphaFoldDB" id="A0A7R9PXX8"/>
<evidence type="ECO:0000256" key="3">
    <source>
        <dbReference type="ARBA" id="ARBA00022692"/>
    </source>
</evidence>
<keyword evidence="3 6" id="KW-0812">Transmembrane</keyword>
<proteinExistence type="inferred from homology"/>
<keyword evidence="5 6" id="KW-0472">Membrane</keyword>
<evidence type="ECO:0000256" key="5">
    <source>
        <dbReference type="ARBA" id="ARBA00023136"/>
    </source>
</evidence>
<feature type="transmembrane region" description="Helical" evidence="6">
    <location>
        <begin position="30"/>
        <end position="51"/>
    </location>
</feature>
<dbReference type="Pfam" id="PF01679">
    <property type="entry name" value="Pmp3"/>
    <property type="match status" value="1"/>
</dbReference>
<evidence type="ECO:0000256" key="1">
    <source>
        <dbReference type="ARBA" id="ARBA00004370"/>
    </source>
</evidence>
<dbReference type="GO" id="GO:0016020">
    <property type="term" value="C:membrane"/>
    <property type="evidence" value="ECO:0007669"/>
    <property type="project" value="UniProtKB-SubCell"/>
</dbReference>
<dbReference type="OrthoDB" id="5912871at2759"/>
<dbReference type="PANTHER" id="PTHR21659:SF42">
    <property type="entry name" value="UPF0057 MEMBRANE PROTEIN ZK632.10-RELATED"/>
    <property type="match status" value="1"/>
</dbReference>